<dbReference type="EMBL" id="PVZF01000006">
    <property type="protein sequence ID" value="PRY14719.1"/>
    <property type="molecule type" value="Genomic_DNA"/>
</dbReference>
<comment type="caution">
    <text evidence="4">The sequence shown here is derived from an EMBL/GenBank/DDBJ whole genome shotgun (WGS) entry which is preliminary data.</text>
</comment>
<accession>A0A2T0R3S8</accession>
<dbReference type="InterPro" id="IPR036374">
    <property type="entry name" value="OxRdtase_Mopterin-bd_sf"/>
</dbReference>
<feature type="transmembrane region" description="Helical" evidence="2">
    <location>
        <begin position="67"/>
        <end position="86"/>
    </location>
</feature>
<dbReference type="GO" id="GO:0006790">
    <property type="term" value="P:sulfur compound metabolic process"/>
    <property type="evidence" value="ECO:0007669"/>
    <property type="project" value="TreeGrafter"/>
</dbReference>
<proteinExistence type="predicted"/>
<name>A0A2T0R3S8_9ACTN</name>
<dbReference type="InterPro" id="IPR000572">
    <property type="entry name" value="OxRdtase_Mopterin-bd_dom"/>
</dbReference>
<gene>
    <name evidence="4" type="ORF">CLV37_106279</name>
</gene>
<evidence type="ECO:0000256" key="1">
    <source>
        <dbReference type="SAM" id="MobiDB-lite"/>
    </source>
</evidence>
<keyword evidence="2" id="KW-1133">Transmembrane helix</keyword>
<dbReference type="Gene3D" id="2.60.40.650">
    <property type="match status" value="1"/>
</dbReference>
<protein>
    <submittedName>
        <fullName evidence="4">DMSO/TMAO reductase YedYZ molybdopterin-dependent catalytic subunit</fullName>
    </submittedName>
</protein>
<dbReference type="GO" id="GO:0008482">
    <property type="term" value="F:sulfite oxidase activity"/>
    <property type="evidence" value="ECO:0007669"/>
    <property type="project" value="TreeGrafter"/>
</dbReference>
<feature type="compositionally biased region" description="Low complexity" evidence="1">
    <location>
        <begin position="147"/>
        <end position="156"/>
    </location>
</feature>
<feature type="region of interest" description="Disordered" evidence="1">
    <location>
        <begin position="143"/>
        <end position="170"/>
    </location>
</feature>
<dbReference type="SUPFAM" id="SSF81296">
    <property type="entry name" value="E set domains"/>
    <property type="match status" value="1"/>
</dbReference>
<dbReference type="RefSeq" id="WP_245885402.1">
    <property type="nucleotide sequence ID" value="NZ_PVZF01000006.1"/>
</dbReference>
<keyword evidence="2" id="KW-0812">Transmembrane</keyword>
<evidence type="ECO:0000313" key="4">
    <source>
        <dbReference type="EMBL" id="PRY14719.1"/>
    </source>
</evidence>
<sequence length="521" mass="54206">MEGNRRWHALAGLLAAALTLGVGQLVAGIVSPSSAPLVVVGDAVVDRVPAWLKDTAIRAFGSHDKTVLLTTIAVVVALLAVLAGVLARRRLALGVGVVGVLGAVGVAAAASRPDATTFSPLPSALGAAAGTYALVVLTRRLTRRPSRGPGDPSPGRGAAGGPPTGPPRRGVLLGSTAAAALVSGGAGQFLVSTRSAEESRARVVLPEPADPAPALPAGLDPADAVASGLTTYATGSADFYRVDTALVVPDVTAERWSLRIHGRVERELTLDFATLLAKPLRERWITLTCVSNEVGGSYVGNARWLGYPLQDLLAEVGVTDGADMLFATSTDGFTLSAPLAEATDGRDAMLVVGMDGRPLPREHGFPVRMVIPGLYGYVSACKWVTDLEVTTFAEKTAYWTDRGWAAKGPVKTASRVDVPRSFAKVRAGRVPVAGVAWAQHRGVSRVEVRVDEGEWDEALVLPSVSADTWCQWVYDWDASEPGTHSIQVRATDGTGTPQTDVVVGPVPDGATGYDSITVTVV</sequence>
<dbReference type="GO" id="GO:0043546">
    <property type="term" value="F:molybdopterin cofactor binding"/>
    <property type="evidence" value="ECO:0007669"/>
    <property type="project" value="TreeGrafter"/>
</dbReference>
<dbReference type="Gene3D" id="3.90.420.10">
    <property type="entry name" value="Oxidoreductase, molybdopterin-binding domain"/>
    <property type="match status" value="1"/>
</dbReference>
<dbReference type="SUPFAM" id="SSF56524">
    <property type="entry name" value="Oxidoreductase molybdopterin-binding domain"/>
    <property type="match status" value="1"/>
</dbReference>
<keyword evidence="2" id="KW-0472">Membrane</keyword>
<evidence type="ECO:0000256" key="2">
    <source>
        <dbReference type="SAM" id="Phobius"/>
    </source>
</evidence>
<feature type="domain" description="Oxidoreductase molybdopterin-binding" evidence="3">
    <location>
        <begin position="247"/>
        <end position="396"/>
    </location>
</feature>
<organism evidence="4 5">
    <name type="scientific">Kineococcus rhizosphaerae</name>
    <dbReference type="NCBI Taxonomy" id="559628"/>
    <lineage>
        <taxon>Bacteria</taxon>
        <taxon>Bacillati</taxon>
        <taxon>Actinomycetota</taxon>
        <taxon>Actinomycetes</taxon>
        <taxon>Kineosporiales</taxon>
        <taxon>Kineosporiaceae</taxon>
        <taxon>Kineococcus</taxon>
    </lineage>
</organism>
<dbReference type="PANTHER" id="PTHR19372:SF7">
    <property type="entry name" value="SULFITE OXIDASE, MITOCHONDRIAL"/>
    <property type="match status" value="1"/>
</dbReference>
<dbReference type="AlphaFoldDB" id="A0A2T0R3S8"/>
<dbReference type="InterPro" id="IPR014756">
    <property type="entry name" value="Ig_E-set"/>
</dbReference>
<dbReference type="Proteomes" id="UP000238083">
    <property type="component" value="Unassembled WGS sequence"/>
</dbReference>
<feature type="transmembrane region" description="Helical" evidence="2">
    <location>
        <begin position="91"/>
        <end position="111"/>
    </location>
</feature>
<evidence type="ECO:0000259" key="3">
    <source>
        <dbReference type="Pfam" id="PF00174"/>
    </source>
</evidence>
<dbReference type="GO" id="GO:0020037">
    <property type="term" value="F:heme binding"/>
    <property type="evidence" value="ECO:0007669"/>
    <property type="project" value="TreeGrafter"/>
</dbReference>
<dbReference type="PANTHER" id="PTHR19372">
    <property type="entry name" value="SULFITE REDUCTASE"/>
    <property type="match status" value="1"/>
</dbReference>
<dbReference type="Pfam" id="PF00174">
    <property type="entry name" value="Oxidored_molyb"/>
    <property type="match status" value="1"/>
</dbReference>
<evidence type="ECO:0000313" key="5">
    <source>
        <dbReference type="Proteomes" id="UP000238083"/>
    </source>
</evidence>
<keyword evidence="5" id="KW-1185">Reference proteome</keyword>
<feature type="transmembrane region" description="Helical" evidence="2">
    <location>
        <begin position="117"/>
        <end position="137"/>
    </location>
</feature>
<reference evidence="4 5" key="1">
    <citation type="submission" date="2018-03" db="EMBL/GenBank/DDBJ databases">
        <title>Genomic Encyclopedia of Archaeal and Bacterial Type Strains, Phase II (KMG-II): from individual species to whole genera.</title>
        <authorList>
            <person name="Goeker M."/>
        </authorList>
    </citation>
    <scope>NUCLEOTIDE SEQUENCE [LARGE SCALE GENOMIC DNA]</scope>
    <source>
        <strain evidence="4 5">DSM 19711</strain>
    </source>
</reference>